<sequence>MTNMKNKTAKLLKQIIAGLTAMTKSKTMALKSKANAIKARLIIFSLMKNKKFLMTSISDKFHSIWGNHSSHHSKEDCLIEEGVNCDDHHPRAMVIYNNNARTYEALQNPSETQVVDEQDQEDGYYEHEDDKYPDLTHSLFDSEELDFGGSVIDRVKNCKEEAGKEFKLEDDIDEVADLFIRRFRRNIILQKQDSLKKKRQIEQNVRTRGSDRMIASRQSDRVAAMNLSDIEKPELMDGPKMLLVSRLLTMSTIVEDVESQGQDDRQMLVEIEVVHHTEPEALTDM</sequence>
<gene>
    <name evidence="1" type="ORF">KIW84_033071</name>
</gene>
<organism evidence="1 2">
    <name type="scientific">Pisum sativum</name>
    <name type="common">Garden pea</name>
    <name type="synonym">Lathyrus oleraceus</name>
    <dbReference type="NCBI Taxonomy" id="3888"/>
    <lineage>
        <taxon>Eukaryota</taxon>
        <taxon>Viridiplantae</taxon>
        <taxon>Streptophyta</taxon>
        <taxon>Embryophyta</taxon>
        <taxon>Tracheophyta</taxon>
        <taxon>Spermatophyta</taxon>
        <taxon>Magnoliopsida</taxon>
        <taxon>eudicotyledons</taxon>
        <taxon>Gunneridae</taxon>
        <taxon>Pentapetalae</taxon>
        <taxon>rosids</taxon>
        <taxon>fabids</taxon>
        <taxon>Fabales</taxon>
        <taxon>Fabaceae</taxon>
        <taxon>Papilionoideae</taxon>
        <taxon>50 kb inversion clade</taxon>
        <taxon>NPAAA clade</taxon>
        <taxon>Hologalegina</taxon>
        <taxon>IRL clade</taxon>
        <taxon>Fabeae</taxon>
        <taxon>Lathyrus</taxon>
    </lineage>
</organism>
<name>A0A9D4XUZ2_PEA</name>
<dbReference type="InterPro" id="IPR008480">
    <property type="entry name" value="DUF761_pln"/>
</dbReference>
<evidence type="ECO:0000313" key="2">
    <source>
        <dbReference type="Proteomes" id="UP001058974"/>
    </source>
</evidence>
<protein>
    <submittedName>
        <fullName evidence="1">Uncharacterized protein</fullName>
    </submittedName>
</protein>
<dbReference type="PANTHER" id="PTHR33450">
    <property type="entry name" value="EMB|CAB67623.1-RELATED"/>
    <property type="match status" value="1"/>
</dbReference>
<accession>A0A9D4XUZ2</accession>
<dbReference type="Pfam" id="PF05553">
    <property type="entry name" value="DUF761"/>
    <property type="match status" value="1"/>
</dbReference>
<dbReference type="Gramene" id="Psat03G0307100-T1">
    <property type="protein sequence ID" value="KAI5427901.1"/>
    <property type="gene ID" value="KIW84_033071"/>
</dbReference>
<dbReference type="Proteomes" id="UP001058974">
    <property type="component" value="Chromosome 3"/>
</dbReference>
<keyword evidence="2" id="KW-1185">Reference proteome</keyword>
<proteinExistence type="predicted"/>
<dbReference type="AlphaFoldDB" id="A0A9D4XUZ2"/>
<evidence type="ECO:0000313" key="1">
    <source>
        <dbReference type="EMBL" id="KAI5427901.1"/>
    </source>
</evidence>
<dbReference type="PANTHER" id="PTHR33450:SF12">
    <property type="entry name" value="COTTON FIBER PROTEIN"/>
    <property type="match status" value="1"/>
</dbReference>
<dbReference type="EMBL" id="JAMSHJ010000003">
    <property type="protein sequence ID" value="KAI5427901.1"/>
    <property type="molecule type" value="Genomic_DNA"/>
</dbReference>
<comment type="caution">
    <text evidence="1">The sequence shown here is derived from an EMBL/GenBank/DDBJ whole genome shotgun (WGS) entry which is preliminary data.</text>
</comment>
<reference evidence="1 2" key="1">
    <citation type="journal article" date="2022" name="Nat. Genet.">
        <title>Improved pea reference genome and pan-genome highlight genomic features and evolutionary characteristics.</title>
        <authorList>
            <person name="Yang T."/>
            <person name="Liu R."/>
            <person name="Luo Y."/>
            <person name="Hu S."/>
            <person name="Wang D."/>
            <person name="Wang C."/>
            <person name="Pandey M.K."/>
            <person name="Ge S."/>
            <person name="Xu Q."/>
            <person name="Li N."/>
            <person name="Li G."/>
            <person name="Huang Y."/>
            <person name="Saxena R.K."/>
            <person name="Ji Y."/>
            <person name="Li M."/>
            <person name="Yan X."/>
            <person name="He Y."/>
            <person name="Liu Y."/>
            <person name="Wang X."/>
            <person name="Xiang C."/>
            <person name="Varshney R.K."/>
            <person name="Ding H."/>
            <person name="Gao S."/>
            <person name="Zong X."/>
        </authorList>
    </citation>
    <scope>NUCLEOTIDE SEQUENCE [LARGE SCALE GENOMIC DNA]</scope>
    <source>
        <strain evidence="1 2">cv. Zhongwan 6</strain>
    </source>
</reference>